<keyword evidence="4 7" id="KW-1133">Transmembrane helix</keyword>
<dbReference type="InterPro" id="IPR054549">
    <property type="entry name" value="UVB_sens_RUS_dom"/>
</dbReference>
<evidence type="ECO:0000256" key="2">
    <source>
        <dbReference type="ARBA" id="ARBA00007558"/>
    </source>
</evidence>
<sequence>MASNDRNAITLIETDEVKHPTATYVYTESQKQSRNGAQTGRIDHIPPTASPSSWPRANLMSILGDVFLPAGYPHSVTDDYLPYQIFVSPSSPRNCACNNNPGLLPSLQQLHCRTPSFQSRPARSPSCLISPVSQPSILKATGVGVGNPTATPTAALLLHTLQDTTSRLATILFAYRIGTALEPECKRYRFAADVFNDLGMVLNCLSPMVPAGVVRVGVLSAAGVLTALCGVAGGSSKATLSAHFVRGGRGSLGDVNAKDSSQETVISLIGMLTGSLIITHITTPLTTWLFLLTLLTLHLSLNYLAVCSVQMTTLNRQRANILFSTLLGSDPALLFLTLGGEMGPPLQSQTDIHEEKKKWRVLTPAQVASKELIFERDGVIKWYSSHSSASNQIITLGHANIGISVQRFFSTVEPNLLPDLTSIFTNEAYILYLTSITTIGTTTKVKWTANTLLKQSSTPHSQLKAWMHGLLAARVLSSSFPVVDKDSGENGVLRVLDQTLTFLNHGRRFGEYMSAMEECGWELDVASLETRPGRRVSVA</sequence>
<feature type="compositionally biased region" description="Polar residues" evidence="6">
    <location>
        <begin position="29"/>
        <end position="38"/>
    </location>
</feature>
<evidence type="ECO:0000256" key="4">
    <source>
        <dbReference type="ARBA" id="ARBA00022989"/>
    </source>
</evidence>
<feature type="domain" description="Protein root UVB sensitive/RUS" evidence="8">
    <location>
        <begin position="132"/>
        <end position="327"/>
    </location>
</feature>
<dbReference type="EMBL" id="AP024416">
    <property type="protein sequence ID" value="BCR83765.1"/>
    <property type="molecule type" value="Genomic_DNA"/>
</dbReference>
<feature type="transmembrane region" description="Helical" evidence="7">
    <location>
        <begin position="321"/>
        <end position="340"/>
    </location>
</feature>
<dbReference type="RefSeq" id="XP_043132287.1">
    <property type="nucleotide sequence ID" value="XM_043275706.1"/>
</dbReference>
<dbReference type="InterPro" id="IPR006968">
    <property type="entry name" value="RUS_fam"/>
</dbReference>
<dbReference type="PANTHER" id="PTHR12770">
    <property type="entry name" value="RUS1 FAMILY PROTEIN C16ORF58"/>
    <property type="match status" value="1"/>
</dbReference>
<dbReference type="GO" id="GO:0016020">
    <property type="term" value="C:membrane"/>
    <property type="evidence" value="ECO:0007669"/>
    <property type="project" value="UniProtKB-SubCell"/>
</dbReference>
<evidence type="ECO:0000256" key="1">
    <source>
        <dbReference type="ARBA" id="ARBA00004370"/>
    </source>
</evidence>
<keyword evidence="3 7" id="KW-0812">Transmembrane</keyword>
<keyword evidence="10" id="KW-1185">Reference proteome</keyword>
<dbReference type="PANTHER" id="PTHR12770:SF31">
    <property type="entry name" value="RUS FAMILY MEMBER 1"/>
    <property type="match status" value="1"/>
</dbReference>
<evidence type="ECO:0000256" key="6">
    <source>
        <dbReference type="SAM" id="MobiDB-lite"/>
    </source>
</evidence>
<dbReference type="AlphaFoldDB" id="A0A7R7ZIK9"/>
<accession>A0A7R7ZIK9</accession>
<name>A0A7R7ZIK9_ASPCH</name>
<evidence type="ECO:0000256" key="3">
    <source>
        <dbReference type="ARBA" id="ARBA00022692"/>
    </source>
</evidence>
<comment type="similarity">
    <text evidence="2">Belongs to the RUS1 family.</text>
</comment>
<evidence type="ECO:0000313" key="9">
    <source>
        <dbReference type="EMBL" id="BCR83765.1"/>
    </source>
</evidence>
<evidence type="ECO:0000256" key="7">
    <source>
        <dbReference type="SAM" id="Phobius"/>
    </source>
</evidence>
<organism evidence="9 10">
    <name type="scientific">Aspergillus chevalieri</name>
    <name type="common">Eurotium chevalieri</name>
    <dbReference type="NCBI Taxonomy" id="182096"/>
    <lineage>
        <taxon>Eukaryota</taxon>
        <taxon>Fungi</taxon>
        <taxon>Dikarya</taxon>
        <taxon>Ascomycota</taxon>
        <taxon>Pezizomycotina</taxon>
        <taxon>Eurotiomycetes</taxon>
        <taxon>Eurotiomycetidae</taxon>
        <taxon>Eurotiales</taxon>
        <taxon>Aspergillaceae</taxon>
        <taxon>Aspergillus</taxon>
        <taxon>Aspergillus subgen. Aspergillus</taxon>
    </lineage>
</organism>
<dbReference type="Proteomes" id="UP000637239">
    <property type="component" value="Chromosome 1"/>
</dbReference>
<evidence type="ECO:0000313" key="10">
    <source>
        <dbReference type="Proteomes" id="UP000637239"/>
    </source>
</evidence>
<protein>
    <recommendedName>
        <fullName evidence="8">Protein root UVB sensitive/RUS domain-containing protein</fullName>
    </recommendedName>
</protein>
<feature type="region of interest" description="Disordered" evidence="6">
    <location>
        <begin position="29"/>
        <end position="50"/>
    </location>
</feature>
<gene>
    <name evidence="9" type="ORF">ACHE_11167A</name>
</gene>
<reference evidence="9" key="1">
    <citation type="submission" date="2021-01" db="EMBL/GenBank/DDBJ databases">
        <authorList>
            <consortium name="Aspergillus chevalieri M1 genome sequencing consortium"/>
            <person name="Kazuki M."/>
            <person name="Futagami T."/>
        </authorList>
    </citation>
    <scope>NUCLEOTIDE SEQUENCE</scope>
    <source>
        <strain evidence="9">M1</strain>
    </source>
</reference>
<keyword evidence="5 7" id="KW-0472">Membrane</keyword>
<evidence type="ECO:0000256" key="5">
    <source>
        <dbReference type="ARBA" id="ARBA00023136"/>
    </source>
</evidence>
<reference evidence="9" key="2">
    <citation type="submission" date="2021-02" db="EMBL/GenBank/DDBJ databases">
        <title>Aspergillus chevalieri M1 genome sequence.</title>
        <authorList>
            <person name="Kadooka C."/>
            <person name="Mori K."/>
            <person name="Futagami T."/>
        </authorList>
    </citation>
    <scope>NUCLEOTIDE SEQUENCE</scope>
    <source>
        <strain evidence="9">M1</strain>
    </source>
</reference>
<dbReference type="Pfam" id="PF04884">
    <property type="entry name" value="UVB_sens_prot"/>
    <property type="match status" value="2"/>
</dbReference>
<comment type="subcellular location">
    <subcellularLocation>
        <location evidence="1">Membrane</location>
    </subcellularLocation>
</comment>
<dbReference type="GeneID" id="66978124"/>
<feature type="domain" description="Protein root UVB sensitive/RUS" evidence="8">
    <location>
        <begin position="57"/>
        <end position="88"/>
    </location>
</feature>
<feature type="transmembrane region" description="Helical" evidence="7">
    <location>
        <begin position="288"/>
        <end position="309"/>
    </location>
</feature>
<dbReference type="KEGG" id="ache:ACHE_11167A"/>
<proteinExistence type="inferred from homology"/>
<evidence type="ECO:0000259" key="8">
    <source>
        <dbReference type="Pfam" id="PF04884"/>
    </source>
</evidence>